<accession>A0A8X6PKA0</accession>
<proteinExistence type="predicted"/>
<comment type="caution">
    <text evidence="1">The sequence shown here is derived from an EMBL/GenBank/DDBJ whole genome shotgun (WGS) entry which is preliminary data.</text>
</comment>
<organism evidence="1 2">
    <name type="scientific">Nephila pilipes</name>
    <name type="common">Giant wood spider</name>
    <name type="synonym">Nephila maculata</name>
    <dbReference type="NCBI Taxonomy" id="299642"/>
    <lineage>
        <taxon>Eukaryota</taxon>
        <taxon>Metazoa</taxon>
        <taxon>Ecdysozoa</taxon>
        <taxon>Arthropoda</taxon>
        <taxon>Chelicerata</taxon>
        <taxon>Arachnida</taxon>
        <taxon>Araneae</taxon>
        <taxon>Araneomorphae</taxon>
        <taxon>Entelegynae</taxon>
        <taxon>Araneoidea</taxon>
        <taxon>Nephilidae</taxon>
        <taxon>Nephila</taxon>
    </lineage>
</organism>
<dbReference type="Proteomes" id="UP000887013">
    <property type="component" value="Unassembled WGS sequence"/>
</dbReference>
<keyword evidence="2" id="KW-1185">Reference proteome</keyword>
<dbReference type="EMBL" id="BMAW01116919">
    <property type="protein sequence ID" value="GFT72760.1"/>
    <property type="molecule type" value="Genomic_DNA"/>
</dbReference>
<name>A0A8X6PKA0_NEPPI</name>
<evidence type="ECO:0000313" key="2">
    <source>
        <dbReference type="Proteomes" id="UP000887013"/>
    </source>
</evidence>
<gene>
    <name evidence="1" type="ORF">NPIL_248221</name>
</gene>
<sequence>MRQQLLWVGNTSSNHDCSHNELKRNGDVTLGVFLSLPANRLPAGKMIIHDLHTVITMALANDAQPVFISKPINQHREECRRVGGREEKYLSNPFTSLNPISGRCLSLARKDKGSRIRESFDGLTRSVTAGRRPSSFVANSNR</sequence>
<evidence type="ECO:0000313" key="1">
    <source>
        <dbReference type="EMBL" id="GFT72760.1"/>
    </source>
</evidence>
<reference evidence="1" key="1">
    <citation type="submission" date="2020-08" db="EMBL/GenBank/DDBJ databases">
        <title>Multicomponent nature underlies the extraordinary mechanical properties of spider dragline silk.</title>
        <authorList>
            <person name="Kono N."/>
            <person name="Nakamura H."/>
            <person name="Mori M."/>
            <person name="Yoshida Y."/>
            <person name="Ohtoshi R."/>
            <person name="Malay A.D."/>
            <person name="Moran D.A.P."/>
            <person name="Tomita M."/>
            <person name="Numata K."/>
            <person name="Arakawa K."/>
        </authorList>
    </citation>
    <scope>NUCLEOTIDE SEQUENCE</scope>
</reference>
<dbReference type="AlphaFoldDB" id="A0A8X6PKA0"/>
<protein>
    <submittedName>
        <fullName evidence="1">Uncharacterized protein</fullName>
    </submittedName>
</protein>